<dbReference type="AlphaFoldDB" id="X1AMF6"/>
<protein>
    <submittedName>
        <fullName evidence="1">Uncharacterized protein</fullName>
    </submittedName>
</protein>
<reference evidence="1" key="1">
    <citation type="journal article" date="2014" name="Front. Microbiol.">
        <title>High frequency of phylogenetically diverse reductive dehalogenase-homologous genes in deep subseafloor sedimentary metagenomes.</title>
        <authorList>
            <person name="Kawai M."/>
            <person name="Futagami T."/>
            <person name="Toyoda A."/>
            <person name="Takaki Y."/>
            <person name="Nishi S."/>
            <person name="Hori S."/>
            <person name="Arai W."/>
            <person name="Tsubouchi T."/>
            <person name="Morono Y."/>
            <person name="Uchiyama I."/>
            <person name="Ito T."/>
            <person name="Fujiyama A."/>
            <person name="Inagaki F."/>
            <person name="Takami H."/>
        </authorList>
    </citation>
    <scope>NUCLEOTIDE SEQUENCE</scope>
    <source>
        <strain evidence="1">Expedition CK06-06</strain>
    </source>
</reference>
<dbReference type="EMBL" id="BART01010002">
    <property type="protein sequence ID" value="GAG83789.1"/>
    <property type="molecule type" value="Genomic_DNA"/>
</dbReference>
<organism evidence="1">
    <name type="scientific">marine sediment metagenome</name>
    <dbReference type="NCBI Taxonomy" id="412755"/>
    <lineage>
        <taxon>unclassified sequences</taxon>
        <taxon>metagenomes</taxon>
        <taxon>ecological metagenomes</taxon>
    </lineage>
</organism>
<proteinExistence type="predicted"/>
<sequence length="36" mass="4281">MFKKIKKGYKEYPKPFKVLVLATFIDRLGGFLLFPF</sequence>
<comment type="caution">
    <text evidence="1">The sequence shown here is derived from an EMBL/GenBank/DDBJ whole genome shotgun (WGS) entry which is preliminary data.</text>
</comment>
<gene>
    <name evidence="1" type="ORF">S01H4_21955</name>
</gene>
<accession>X1AMF6</accession>
<evidence type="ECO:0000313" key="1">
    <source>
        <dbReference type="EMBL" id="GAG83789.1"/>
    </source>
</evidence>
<name>X1AMF6_9ZZZZ</name>
<feature type="non-terminal residue" evidence="1">
    <location>
        <position position="36"/>
    </location>
</feature>